<dbReference type="AlphaFoldDB" id="A0AAV7P845"/>
<sequence>MAADVKEVKHKVGELGQRVDALDRSSEAREEELYSYRKKLLELRDQNVDLRYHLEDLENCLRQPNIRIKGVPFQADNGNLTDHVC</sequence>
<name>A0AAV7P845_PLEWA</name>
<reference evidence="1" key="1">
    <citation type="journal article" date="2022" name="bioRxiv">
        <title>Sequencing and chromosome-scale assembly of the giantPleurodeles waltlgenome.</title>
        <authorList>
            <person name="Brown T."/>
            <person name="Elewa A."/>
            <person name="Iarovenko S."/>
            <person name="Subramanian E."/>
            <person name="Araus A.J."/>
            <person name="Petzold A."/>
            <person name="Susuki M."/>
            <person name="Suzuki K.-i.T."/>
            <person name="Hayashi T."/>
            <person name="Toyoda A."/>
            <person name="Oliveira C."/>
            <person name="Osipova E."/>
            <person name="Leigh N.D."/>
            <person name="Simon A."/>
            <person name="Yun M.H."/>
        </authorList>
    </citation>
    <scope>NUCLEOTIDE SEQUENCE</scope>
    <source>
        <strain evidence="1">20211129_DDA</strain>
        <tissue evidence="1">Liver</tissue>
    </source>
</reference>
<dbReference type="Proteomes" id="UP001066276">
    <property type="component" value="Chromosome 7"/>
</dbReference>
<comment type="caution">
    <text evidence="1">The sequence shown here is derived from an EMBL/GenBank/DDBJ whole genome shotgun (WGS) entry which is preliminary data.</text>
</comment>
<proteinExistence type="predicted"/>
<evidence type="ECO:0000313" key="1">
    <source>
        <dbReference type="EMBL" id="KAJ1122748.1"/>
    </source>
</evidence>
<protein>
    <submittedName>
        <fullName evidence="1">Uncharacterized protein</fullName>
    </submittedName>
</protein>
<gene>
    <name evidence="1" type="ORF">NDU88_001232</name>
</gene>
<dbReference type="EMBL" id="JANPWB010000011">
    <property type="protein sequence ID" value="KAJ1122748.1"/>
    <property type="molecule type" value="Genomic_DNA"/>
</dbReference>
<organism evidence="1 2">
    <name type="scientific">Pleurodeles waltl</name>
    <name type="common">Iberian ribbed newt</name>
    <dbReference type="NCBI Taxonomy" id="8319"/>
    <lineage>
        <taxon>Eukaryota</taxon>
        <taxon>Metazoa</taxon>
        <taxon>Chordata</taxon>
        <taxon>Craniata</taxon>
        <taxon>Vertebrata</taxon>
        <taxon>Euteleostomi</taxon>
        <taxon>Amphibia</taxon>
        <taxon>Batrachia</taxon>
        <taxon>Caudata</taxon>
        <taxon>Salamandroidea</taxon>
        <taxon>Salamandridae</taxon>
        <taxon>Pleurodelinae</taxon>
        <taxon>Pleurodeles</taxon>
    </lineage>
</organism>
<keyword evidence="2" id="KW-1185">Reference proteome</keyword>
<accession>A0AAV7P845</accession>
<evidence type="ECO:0000313" key="2">
    <source>
        <dbReference type="Proteomes" id="UP001066276"/>
    </source>
</evidence>